<dbReference type="eggNOG" id="ENOG5032RY1">
    <property type="taxonomic scope" value="Bacteria"/>
</dbReference>
<evidence type="ECO:0000313" key="2">
    <source>
        <dbReference type="Proteomes" id="UP000006242"/>
    </source>
</evidence>
<comment type="caution">
    <text evidence="1">The sequence shown here is derived from an EMBL/GenBank/DDBJ whole genome shotgun (WGS) entry which is preliminary data.</text>
</comment>
<keyword evidence="2" id="KW-1185">Reference proteome</keyword>
<dbReference type="AlphaFoldDB" id="U2FWD4"/>
<reference evidence="1 2" key="2">
    <citation type="journal article" date="2013" name="PLoS ONE">
        <title>INDIGO - INtegrated Data Warehouse of MIcrobial GenOmes with Examples from the Red Sea Extremophiles.</title>
        <authorList>
            <person name="Alam I."/>
            <person name="Antunes A."/>
            <person name="Kamau A.A."/>
            <person name="Ba Alawi W."/>
            <person name="Kalkatawi M."/>
            <person name="Stingl U."/>
            <person name="Bajic V.B."/>
        </authorList>
    </citation>
    <scope>NUCLEOTIDE SEQUENCE [LARGE SCALE GENOMIC DNA]</scope>
    <source>
        <strain evidence="1 2">E1L3A</strain>
    </source>
</reference>
<name>U2FWD4_9GAMM</name>
<organism evidence="1 2">
    <name type="scientific">Salinisphaera shabanensis E1L3A</name>
    <dbReference type="NCBI Taxonomy" id="1033802"/>
    <lineage>
        <taxon>Bacteria</taxon>
        <taxon>Pseudomonadati</taxon>
        <taxon>Pseudomonadota</taxon>
        <taxon>Gammaproteobacteria</taxon>
        <taxon>Salinisphaerales</taxon>
        <taxon>Salinisphaeraceae</taxon>
        <taxon>Salinisphaera</taxon>
    </lineage>
</organism>
<proteinExistence type="predicted"/>
<evidence type="ECO:0008006" key="3">
    <source>
        <dbReference type="Google" id="ProtNLM"/>
    </source>
</evidence>
<dbReference type="SUPFAM" id="SSF55729">
    <property type="entry name" value="Acyl-CoA N-acyltransferases (Nat)"/>
    <property type="match status" value="1"/>
</dbReference>
<dbReference type="InterPro" id="IPR016181">
    <property type="entry name" value="Acyl_CoA_acyltransferase"/>
</dbReference>
<dbReference type="Proteomes" id="UP000006242">
    <property type="component" value="Unassembled WGS sequence"/>
</dbReference>
<sequence length="163" mass="18763">MTSFIAADFDIPMGLNEPDFTVRPLTIHDAVKDYDAVMSSRMRLAGLFGPADAWPAADLSLEQNLIDLAWHQKEFQIRRSFAYTVMRPDESQCLGCVYVEPSPKRGYDAQLFFWVRNSEHETGLEARLDSALRRWLTDAWAFKHVARPGRDIDWLEWQALADV</sequence>
<dbReference type="STRING" id="1033802.SSPSH_002649"/>
<reference evidence="1 2" key="1">
    <citation type="journal article" date="2011" name="J. Bacteriol.">
        <title>Genome sequence of Salinisphaera shabanensis, a gammaproteobacterium from the harsh, variable environment of the brine-seawater interface of the Shaban Deep in the Red Sea.</title>
        <authorList>
            <person name="Antunes A."/>
            <person name="Alam I."/>
            <person name="Bajic V.B."/>
            <person name="Stingl U."/>
        </authorList>
    </citation>
    <scope>NUCLEOTIDE SEQUENCE [LARGE SCALE GENOMIC DNA]</scope>
    <source>
        <strain evidence="1 2">E1L3A</strain>
    </source>
</reference>
<gene>
    <name evidence="1" type="ORF">SSPSH_002649</name>
</gene>
<protein>
    <recommendedName>
        <fullName evidence="3">GNAT family N-acetyltransferase</fullName>
    </recommendedName>
</protein>
<dbReference type="EMBL" id="AFNV02000018">
    <property type="protein sequence ID" value="ERJ18543.1"/>
    <property type="molecule type" value="Genomic_DNA"/>
</dbReference>
<evidence type="ECO:0000313" key="1">
    <source>
        <dbReference type="EMBL" id="ERJ18543.1"/>
    </source>
</evidence>
<accession>U2FWD4</accession>